<sequence length="171" mass="18111">MTATAALADPWSPDDAEAVSEPQTYVTFELSGQVFAVAVAHVREILDMQPIARLPNAPSDLLGMIDVRGEGIAVIDLAARLGLMGGMAAEEGRIVVFEFGADGSIAVGVIADRVLSVVEIRDSEIETAPSALTRWDASVLRGVSRVAGRLTLLLALDELFGKDAQDPFDFT</sequence>
<keyword evidence="3" id="KW-1185">Reference proteome</keyword>
<dbReference type="AlphaFoldDB" id="A0A159Z8E1"/>
<dbReference type="KEGG" id="daa:AKL17_3735"/>
<dbReference type="Gene3D" id="2.30.30.40">
    <property type="entry name" value="SH3 Domains"/>
    <property type="match status" value="1"/>
</dbReference>
<dbReference type="PANTHER" id="PTHR22617:SF23">
    <property type="entry name" value="CHEMOTAXIS PROTEIN CHEW"/>
    <property type="match status" value="1"/>
</dbReference>
<dbReference type="Pfam" id="PF01584">
    <property type="entry name" value="CheW"/>
    <property type="match status" value="1"/>
</dbReference>
<accession>A0A159Z8E1</accession>
<dbReference type="GO" id="GO:0005829">
    <property type="term" value="C:cytosol"/>
    <property type="evidence" value="ECO:0007669"/>
    <property type="project" value="TreeGrafter"/>
</dbReference>
<evidence type="ECO:0000313" key="3">
    <source>
        <dbReference type="Proteomes" id="UP000076128"/>
    </source>
</evidence>
<dbReference type="OrthoDB" id="3291462at2"/>
<gene>
    <name evidence="2" type="ORF">AKL17_3735</name>
</gene>
<evidence type="ECO:0000313" key="2">
    <source>
        <dbReference type="EMBL" id="AMY70958.1"/>
    </source>
</evidence>
<organism evidence="2 3">
    <name type="scientific">Frigidibacter mobilis</name>
    <dbReference type="NCBI Taxonomy" id="1335048"/>
    <lineage>
        <taxon>Bacteria</taxon>
        <taxon>Pseudomonadati</taxon>
        <taxon>Pseudomonadota</taxon>
        <taxon>Alphaproteobacteria</taxon>
        <taxon>Rhodobacterales</taxon>
        <taxon>Paracoccaceae</taxon>
        <taxon>Frigidibacter</taxon>
    </lineage>
</organism>
<dbReference type="STRING" id="1335048.AKL17_3735"/>
<protein>
    <submittedName>
        <fullName evidence="2">Chemotaxis protein CheW</fullName>
    </submittedName>
</protein>
<dbReference type="InterPro" id="IPR036061">
    <property type="entry name" value="CheW-like_dom_sf"/>
</dbReference>
<dbReference type="RefSeq" id="WP_084739848.1">
    <property type="nucleotide sequence ID" value="NZ_CP012661.1"/>
</dbReference>
<dbReference type="Proteomes" id="UP000076128">
    <property type="component" value="Chromosome"/>
</dbReference>
<feature type="domain" description="CheW-like" evidence="1">
    <location>
        <begin position="22"/>
        <end position="165"/>
    </location>
</feature>
<reference evidence="2 3" key="1">
    <citation type="submission" date="2015-09" db="EMBL/GenBank/DDBJ databases">
        <title>Complete genome sequence of Defluviimonas alba cai42t isolated from an oilfield in Xinjiang.</title>
        <authorList>
            <person name="Geng S."/>
            <person name="Pan X."/>
            <person name="Wu X."/>
        </authorList>
    </citation>
    <scope>NUCLEOTIDE SEQUENCE [LARGE SCALE GENOMIC DNA]</scope>
    <source>
        <strain evidence="3">cai42</strain>
    </source>
</reference>
<evidence type="ECO:0000259" key="1">
    <source>
        <dbReference type="PROSITE" id="PS50851"/>
    </source>
</evidence>
<dbReference type="PROSITE" id="PS50851">
    <property type="entry name" value="CHEW"/>
    <property type="match status" value="1"/>
</dbReference>
<dbReference type="InterPro" id="IPR002545">
    <property type="entry name" value="CheW-lke_dom"/>
</dbReference>
<name>A0A159Z8E1_9RHOB</name>
<dbReference type="Gene3D" id="2.40.50.180">
    <property type="entry name" value="CheA-289, Domain 4"/>
    <property type="match status" value="1"/>
</dbReference>
<dbReference type="EMBL" id="CP012661">
    <property type="protein sequence ID" value="AMY70958.1"/>
    <property type="molecule type" value="Genomic_DNA"/>
</dbReference>
<dbReference type="SUPFAM" id="SSF50341">
    <property type="entry name" value="CheW-like"/>
    <property type="match status" value="1"/>
</dbReference>
<dbReference type="SMART" id="SM00260">
    <property type="entry name" value="CheW"/>
    <property type="match status" value="1"/>
</dbReference>
<dbReference type="GO" id="GO:0006935">
    <property type="term" value="P:chemotaxis"/>
    <property type="evidence" value="ECO:0007669"/>
    <property type="project" value="InterPro"/>
</dbReference>
<proteinExistence type="predicted"/>
<dbReference type="InterPro" id="IPR039315">
    <property type="entry name" value="CheW"/>
</dbReference>
<dbReference type="GO" id="GO:0007165">
    <property type="term" value="P:signal transduction"/>
    <property type="evidence" value="ECO:0007669"/>
    <property type="project" value="InterPro"/>
</dbReference>
<dbReference type="PANTHER" id="PTHR22617">
    <property type="entry name" value="CHEMOTAXIS SENSOR HISTIDINE KINASE-RELATED"/>
    <property type="match status" value="1"/>
</dbReference>